<evidence type="ECO:0000256" key="2">
    <source>
        <dbReference type="ARBA" id="ARBA00022475"/>
    </source>
</evidence>
<dbReference type="InterPro" id="IPR004869">
    <property type="entry name" value="MMPL_dom"/>
</dbReference>
<gene>
    <name evidence="7" type="ORF">ACFO1S_09975</name>
</gene>
<dbReference type="PANTHER" id="PTHR33406">
    <property type="entry name" value="MEMBRANE PROTEIN MJ1562-RELATED"/>
    <property type="match status" value="1"/>
</dbReference>
<dbReference type="Proteomes" id="UP001595755">
    <property type="component" value="Unassembled WGS sequence"/>
</dbReference>
<dbReference type="PANTHER" id="PTHR33406:SF13">
    <property type="entry name" value="MEMBRANE PROTEIN YDFJ"/>
    <property type="match status" value="1"/>
</dbReference>
<comment type="caution">
    <text evidence="7">The sequence shown here is derived from an EMBL/GenBank/DDBJ whole genome shotgun (WGS) entry which is preliminary data.</text>
</comment>
<keyword evidence="3" id="KW-0812">Transmembrane</keyword>
<proteinExistence type="predicted"/>
<reference evidence="8" key="1">
    <citation type="journal article" date="2019" name="Int. J. Syst. Evol. Microbiol.">
        <title>The Global Catalogue of Microorganisms (GCM) 10K type strain sequencing project: providing services to taxonomists for standard genome sequencing and annotation.</title>
        <authorList>
            <consortium name="The Broad Institute Genomics Platform"/>
            <consortium name="The Broad Institute Genome Sequencing Center for Infectious Disease"/>
            <person name="Wu L."/>
            <person name="Ma J."/>
        </authorList>
    </citation>
    <scope>NUCLEOTIDE SEQUENCE [LARGE SCALE GENOMIC DNA]</scope>
    <source>
        <strain evidence="8">CGMCC 4.1641</strain>
    </source>
</reference>
<dbReference type="Pfam" id="PF03176">
    <property type="entry name" value="MMPL"/>
    <property type="match status" value="1"/>
</dbReference>
<feature type="domain" description="Membrane transport protein MMPL" evidence="6">
    <location>
        <begin position="5"/>
        <end position="55"/>
    </location>
</feature>
<sequence>MISVFCGIIFADEPVVKSLGLAFTVSVLVDAFLIRMTLVPAVMVLLGRKAWYKEKASNPQIKLE</sequence>
<keyword evidence="4" id="KW-1133">Transmembrane helix</keyword>
<evidence type="ECO:0000256" key="3">
    <source>
        <dbReference type="ARBA" id="ARBA00022692"/>
    </source>
</evidence>
<evidence type="ECO:0000259" key="6">
    <source>
        <dbReference type="Pfam" id="PF03176"/>
    </source>
</evidence>
<keyword evidence="8" id="KW-1185">Reference proteome</keyword>
<evidence type="ECO:0000256" key="4">
    <source>
        <dbReference type="ARBA" id="ARBA00022989"/>
    </source>
</evidence>
<evidence type="ECO:0000256" key="5">
    <source>
        <dbReference type="ARBA" id="ARBA00023136"/>
    </source>
</evidence>
<keyword evidence="2" id="KW-1003">Cell membrane</keyword>
<dbReference type="InterPro" id="IPR050545">
    <property type="entry name" value="Mycobact_MmpL"/>
</dbReference>
<name>A0ABV8S864_9BACL</name>
<accession>A0ABV8S864</accession>
<keyword evidence="5" id="KW-0472">Membrane</keyword>
<dbReference type="SUPFAM" id="SSF82866">
    <property type="entry name" value="Multidrug efflux transporter AcrB transmembrane domain"/>
    <property type="match status" value="1"/>
</dbReference>
<protein>
    <submittedName>
        <fullName evidence="7">MMPL family transporter</fullName>
    </submittedName>
</protein>
<organism evidence="7 8">
    <name type="scientific">Cohnella boryungensis</name>
    <dbReference type="NCBI Taxonomy" id="768479"/>
    <lineage>
        <taxon>Bacteria</taxon>
        <taxon>Bacillati</taxon>
        <taxon>Bacillota</taxon>
        <taxon>Bacilli</taxon>
        <taxon>Bacillales</taxon>
        <taxon>Paenibacillaceae</taxon>
        <taxon>Cohnella</taxon>
    </lineage>
</organism>
<evidence type="ECO:0000256" key="1">
    <source>
        <dbReference type="ARBA" id="ARBA00004651"/>
    </source>
</evidence>
<evidence type="ECO:0000313" key="8">
    <source>
        <dbReference type="Proteomes" id="UP001595755"/>
    </source>
</evidence>
<dbReference type="Gene3D" id="1.20.1640.10">
    <property type="entry name" value="Multidrug efflux transporter AcrB transmembrane domain"/>
    <property type="match status" value="1"/>
</dbReference>
<comment type="subcellular location">
    <subcellularLocation>
        <location evidence="1">Cell membrane</location>
        <topology evidence="1">Multi-pass membrane protein</topology>
    </subcellularLocation>
</comment>
<dbReference type="RefSeq" id="WP_204603765.1">
    <property type="nucleotide sequence ID" value="NZ_JBHSED010000015.1"/>
</dbReference>
<evidence type="ECO:0000313" key="7">
    <source>
        <dbReference type="EMBL" id="MFC4303769.1"/>
    </source>
</evidence>
<dbReference type="EMBL" id="JBHSED010000015">
    <property type="protein sequence ID" value="MFC4303769.1"/>
    <property type="molecule type" value="Genomic_DNA"/>
</dbReference>